<reference evidence="2 3" key="1">
    <citation type="submission" date="2023-07" db="EMBL/GenBank/DDBJ databases">
        <title>Sequencing the genomes of 1000 actinobacteria strains.</title>
        <authorList>
            <person name="Klenk H.-P."/>
        </authorList>
    </citation>
    <scope>NUCLEOTIDE SEQUENCE [LARGE SCALE GENOMIC DNA]</scope>
    <source>
        <strain evidence="2 3">DSM 44711</strain>
    </source>
</reference>
<dbReference type="AlphaFoldDB" id="A0AAE3ZPQ8"/>
<accession>A0AAE3ZPQ8</accession>
<name>A0AAE3ZPQ8_9ACTN</name>
<sequence>MPDADLDGVVVPGLRAEFHRRPVAGGTESVGVYSYAGETIFMAWGYVGEAHCRFTAFRDAGGRWGEPAPGCPPVRAHRDGGRVTALTVGDHVLPMDLSDSPAADRCGSGPDVPPPATEVFDQPMPRDWPASAADSGVHSGTLNPGIRR</sequence>
<protein>
    <submittedName>
        <fullName evidence="2">Uncharacterized protein</fullName>
    </submittedName>
</protein>
<proteinExistence type="predicted"/>
<dbReference type="EMBL" id="JAVDYC010000001">
    <property type="protein sequence ID" value="MDR7321645.1"/>
    <property type="molecule type" value="Genomic_DNA"/>
</dbReference>
<organism evidence="2 3">
    <name type="scientific">Catenuloplanes niger</name>
    <dbReference type="NCBI Taxonomy" id="587534"/>
    <lineage>
        <taxon>Bacteria</taxon>
        <taxon>Bacillati</taxon>
        <taxon>Actinomycetota</taxon>
        <taxon>Actinomycetes</taxon>
        <taxon>Micromonosporales</taxon>
        <taxon>Micromonosporaceae</taxon>
        <taxon>Catenuloplanes</taxon>
    </lineage>
</organism>
<dbReference type="Proteomes" id="UP001183629">
    <property type="component" value="Unassembled WGS sequence"/>
</dbReference>
<evidence type="ECO:0000313" key="2">
    <source>
        <dbReference type="EMBL" id="MDR7321645.1"/>
    </source>
</evidence>
<evidence type="ECO:0000313" key="3">
    <source>
        <dbReference type="Proteomes" id="UP001183629"/>
    </source>
</evidence>
<comment type="caution">
    <text evidence="2">The sequence shown here is derived from an EMBL/GenBank/DDBJ whole genome shotgun (WGS) entry which is preliminary data.</text>
</comment>
<gene>
    <name evidence="2" type="ORF">J2S44_001895</name>
</gene>
<feature type="region of interest" description="Disordered" evidence="1">
    <location>
        <begin position="97"/>
        <end position="148"/>
    </location>
</feature>
<evidence type="ECO:0000256" key="1">
    <source>
        <dbReference type="SAM" id="MobiDB-lite"/>
    </source>
</evidence>
<dbReference type="RefSeq" id="WP_310410773.1">
    <property type="nucleotide sequence ID" value="NZ_JAVDYC010000001.1"/>
</dbReference>
<keyword evidence="3" id="KW-1185">Reference proteome</keyword>